<protein>
    <submittedName>
        <fullName evidence="3">Endonuclease, Uma2 family (Restriction endonuclease fold)</fullName>
    </submittedName>
</protein>
<keyword evidence="3" id="KW-0540">Nuclease</keyword>
<name>A0A511T2M0_MYXFU</name>
<dbReference type="Proteomes" id="UP000321514">
    <property type="component" value="Unassembled WGS sequence"/>
</dbReference>
<dbReference type="PANTHER" id="PTHR34107:SF4">
    <property type="entry name" value="SLL1222 PROTEIN"/>
    <property type="match status" value="1"/>
</dbReference>
<evidence type="ECO:0000259" key="1">
    <source>
        <dbReference type="Pfam" id="PF05685"/>
    </source>
</evidence>
<dbReference type="Proteomes" id="UP000183760">
    <property type="component" value="Unassembled WGS sequence"/>
</dbReference>
<dbReference type="EMBL" id="BJXR01000028">
    <property type="protein sequence ID" value="GEN08411.1"/>
    <property type="molecule type" value="Genomic_DNA"/>
</dbReference>
<proteinExistence type="predicted"/>
<feature type="domain" description="Putative restriction endonuclease" evidence="1">
    <location>
        <begin position="23"/>
        <end position="191"/>
    </location>
</feature>
<evidence type="ECO:0000313" key="4">
    <source>
        <dbReference type="Proteomes" id="UP000183760"/>
    </source>
</evidence>
<dbReference type="InterPro" id="IPR008538">
    <property type="entry name" value="Uma2"/>
</dbReference>
<keyword evidence="3" id="KW-0378">Hydrolase</keyword>
<evidence type="ECO:0000313" key="2">
    <source>
        <dbReference type="EMBL" id="GEN08411.1"/>
    </source>
</evidence>
<dbReference type="OrthoDB" id="5518193at2"/>
<dbReference type="CDD" id="cd06260">
    <property type="entry name" value="DUF820-like"/>
    <property type="match status" value="1"/>
</dbReference>
<keyword evidence="3" id="KW-0255">Endonuclease</keyword>
<dbReference type="Pfam" id="PF05685">
    <property type="entry name" value="Uma2"/>
    <property type="match status" value="1"/>
</dbReference>
<reference evidence="2 5" key="2">
    <citation type="submission" date="2019-07" db="EMBL/GenBank/DDBJ databases">
        <title>Whole genome shotgun sequence of Myxococcus fulvus NBRC 100333.</title>
        <authorList>
            <person name="Hosoyama A."/>
            <person name="Uohara A."/>
            <person name="Ohji S."/>
            <person name="Ichikawa N."/>
        </authorList>
    </citation>
    <scope>NUCLEOTIDE SEQUENCE [LARGE SCALE GENOMIC DNA]</scope>
    <source>
        <strain evidence="2 5">NBRC 100333</strain>
    </source>
</reference>
<dbReference type="Gene3D" id="3.90.1570.10">
    <property type="entry name" value="tt1808, chain A"/>
    <property type="match status" value="1"/>
</dbReference>
<evidence type="ECO:0000313" key="3">
    <source>
        <dbReference type="EMBL" id="SEU20629.1"/>
    </source>
</evidence>
<dbReference type="InterPro" id="IPR012296">
    <property type="entry name" value="Nuclease_put_TT1808"/>
</dbReference>
<keyword evidence="4" id="KW-1185">Reference proteome</keyword>
<gene>
    <name evidence="2" type="ORF">MFU01_34480</name>
    <name evidence="3" type="ORF">SAMN05443572_106161</name>
</gene>
<comment type="caution">
    <text evidence="2">The sequence shown here is derived from an EMBL/GenBank/DDBJ whole genome shotgun (WGS) entry which is preliminary data.</text>
</comment>
<dbReference type="GO" id="GO:0004519">
    <property type="term" value="F:endonuclease activity"/>
    <property type="evidence" value="ECO:0007669"/>
    <property type="project" value="UniProtKB-KW"/>
</dbReference>
<dbReference type="EMBL" id="FOIB01000006">
    <property type="protein sequence ID" value="SEU20629.1"/>
    <property type="molecule type" value="Genomic_DNA"/>
</dbReference>
<dbReference type="AlphaFoldDB" id="A0A511T2M0"/>
<dbReference type="RefSeq" id="WP_074956629.1">
    <property type="nucleotide sequence ID" value="NZ_BJXR01000028.1"/>
</dbReference>
<reference evidence="3 4" key="1">
    <citation type="submission" date="2016-10" db="EMBL/GenBank/DDBJ databases">
        <authorList>
            <person name="Varghese N."/>
            <person name="Submissions S."/>
        </authorList>
    </citation>
    <scope>NUCLEOTIDE SEQUENCE [LARGE SCALE GENOMIC DNA]</scope>
    <source>
        <strain evidence="3 4">DSM 16525</strain>
    </source>
</reference>
<dbReference type="SUPFAM" id="SSF52980">
    <property type="entry name" value="Restriction endonuclease-like"/>
    <property type="match status" value="1"/>
</dbReference>
<sequence>MESGLGGGVYRSEGNVEKKPATYADLEALPETVIGELIDGVLHVSPRPAPRHSLAASVLGGELMGPFYKGRGGPGGWFILFEPELHLSGGNVLVPDLAGWRRERMSEIPSGGGCTIVPDWVCEVLSPSTSRLDRFAKQPIYGREGVKNLWLIDPKIRTLEVWRLEGAGYQKIAQHEGRAKVRAEPFEAIELELGFLWDAG</sequence>
<dbReference type="InterPro" id="IPR011335">
    <property type="entry name" value="Restrct_endonuc-II-like"/>
</dbReference>
<organism evidence="2 5">
    <name type="scientific">Myxococcus fulvus</name>
    <dbReference type="NCBI Taxonomy" id="33"/>
    <lineage>
        <taxon>Bacteria</taxon>
        <taxon>Pseudomonadati</taxon>
        <taxon>Myxococcota</taxon>
        <taxon>Myxococcia</taxon>
        <taxon>Myxococcales</taxon>
        <taxon>Cystobacterineae</taxon>
        <taxon>Myxococcaceae</taxon>
        <taxon>Myxococcus</taxon>
    </lineage>
</organism>
<dbReference type="PANTHER" id="PTHR34107">
    <property type="entry name" value="SLL0198 PROTEIN-RELATED"/>
    <property type="match status" value="1"/>
</dbReference>
<evidence type="ECO:0000313" key="5">
    <source>
        <dbReference type="Proteomes" id="UP000321514"/>
    </source>
</evidence>
<accession>A0A511T2M0</accession>
<dbReference type="STRING" id="1334629.MFUL124B02_30505"/>